<feature type="binding site" evidence="8">
    <location>
        <position position="180"/>
    </location>
    <ligand>
        <name>substrate</name>
    </ligand>
</feature>
<dbReference type="GO" id="GO:0005506">
    <property type="term" value="F:iron ion binding"/>
    <property type="evidence" value="ECO:0007669"/>
    <property type="project" value="UniProtKB-UniRule"/>
</dbReference>
<comment type="catalytic activity">
    <reaction evidence="7 8">
        <text>L-threonylcarbamoyladenylate + adenosine(37) in tRNA = N(6)-L-threonylcarbamoyladenosine(37) in tRNA + AMP + H(+)</text>
        <dbReference type="Rhea" id="RHEA:37059"/>
        <dbReference type="Rhea" id="RHEA-COMP:10162"/>
        <dbReference type="Rhea" id="RHEA-COMP:10163"/>
        <dbReference type="ChEBI" id="CHEBI:15378"/>
        <dbReference type="ChEBI" id="CHEBI:73682"/>
        <dbReference type="ChEBI" id="CHEBI:74411"/>
        <dbReference type="ChEBI" id="CHEBI:74418"/>
        <dbReference type="ChEBI" id="CHEBI:456215"/>
        <dbReference type="EC" id="2.3.1.234"/>
    </reaction>
</comment>
<dbReference type="Gene3D" id="3.30.420.40">
    <property type="match status" value="2"/>
</dbReference>
<feature type="binding site" evidence="8">
    <location>
        <position position="110"/>
    </location>
    <ligand>
        <name>Fe cation</name>
        <dbReference type="ChEBI" id="CHEBI:24875"/>
    </ligand>
</feature>
<dbReference type="PRINTS" id="PR00789">
    <property type="entry name" value="OSIALOPTASE"/>
</dbReference>
<evidence type="ECO:0000313" key="11">
    <source>
        <dbReference type="Proteomes" id="UP000077469"/>
    </source>
</evidence>
<dbReference type="InterPro" id="IPR017861">
    <property type="entry name" value="KAE1/TsaD"/>
</dbReference>
<dbReference type="OrthoDB" id="9806197at2"/>
<dbReference type="NCBIfam" id="TIGR00329">
    <property type="entry name" value="gcp_kae1"/>
    <property type="match status" value="1"/>
</dbReference>
<dbReference type="EMBL" id="CP007141">
    <property type="protein sequence ID" value="AJC74027.1"/>
    <property type="molecule type" value="Genomic_DNA"/>
</dbReference>
<comment type="cofactor">
    <cofactor evidence="8">
        <name>Fe(2+)</name>
        <dbReference type="ChEBI" id="CHEBI:29033"/>
    </cofactor>
    <text evidence="8">Binds 1 Fe(2+) ion per subunit.</text>
</comment>
<keyword evidence="2 8" id="KW-0808">Transferase</keyword>
<feature type="binding site" evidence="8">
    <location>
        <position position="298"/>
    </location>
    <ligand>
        <name>Fe cation</name>
        <dbReference type="ChEBI" id="CHEBI:24875"/>
    </ligand>
</feature>
<accession>A0A0X1KRU7</accession>
<feature type="binding site" evidence="8">
    <location>
        <position position="184"/>
    </location>
    <ligand>
        <name>substrate</name>
    </ligand>
</feature>
<evidence type="ECO:0000256" key="5">
    <source>
        <dbReference type="ARBA" id="ARBA00023004"/>
    </source>
</evidence>
<feature type="binding site" evidence="8">
    <location>
        <position position="270"/>
    </location>
    <ligand>
        <name>substrate</name>
    </ligand>
</feature>
<evidence type="ECO:0000256" key="6">
    <source>
        <dbReference type="ARBA" id="ARBA00023315"/>
    </source>
</evidence>
<evidence type="ECO:0000256" key="2">
    <source>
        <dbReference type="ARBA" id="ARBA00022679"/>
    </source>
</evidence>
<dbReference type="Proteomes" id="UP000077469">
    <property type="component" value="Chromosome"/>
</dbReference>
<dbReference type="InterPro" id="IPR022450">
    <property type="entry name" value="TsaD"/>
</dbReference>
<gene>
    <name evidence="8" type="primary">tsaD</name>
    <name evidence="10" type="ORF">AJ81_07295</name>
</gene>
<dbReference type="SUPFAM" id="SSF53067">
    <property type="entry name" value="Actin-like ATPase domain"/>
    <property type="match status" value="2"/>
</dbReference>
<keyword evidence="6 8" id="KW-0012">Acyltransferase</keyword>
<evidence type="ECO:0000256" key="1">
    <source>
        <dbReference type="ARBA" id="ARBA00022490"/>
    </source>
</evidence>
<dbReference type="GO" id="GO:0005737">
    <property type="term" value="C:cytoplasm"/>
    <property type="evidence" value="ECO:0007669"/>
    <property type="project" value="UniProtKB-SubCell"/>
</dbReference>
<dbReference type="FunFam" id="3.30.420.40:FF:000012">
    <property type="entry name" value="tRNA N6-adenosine threonylcarbamoyltransferase"/>
    <property type="match status" value="1"/>
</dbReference>
<dbReference type="GO" id="GO:0061711">
    <property type="term" value="F:tRNA N(6)-L-threonylcarbamoyladenine synthase activity"/>
    <property type="evidence" value="ECO:0007669"/>
    <property type="project" value="UniProtKB-EC"/>
</dbReference>
<reference evidence="10 11" key="1">
    <citation type="submission" date="2014-01" db="EMBL/GenBank/DDBJ databases">
        <title>Genome sequencing of Thermotog hypogea.</title>
        <authorList>
            <person name="Zhang X."/>
            <person name="Alvare G."/>
            <person name="Fristensky B."/>
            <person name="Chen L."/>
            <person name="Suen T."/>
            <person name="Chen Q."/>
            <person name="Ma K."/>
        </authorList>
    </citation>
    <scope>NUCLEOTIDE SEQUENCE [LARGE SCALE GENOMIC DNA]</scope>
    <source>
        <strain evidence="10 11">DSM 11164</strain>
    </source>
</reference>
<dbReference type="InterPro" id="IPR043129">
    <property type="entry name" value="ATPase_NBD"/>
</dbReference>
<keyword evidence="1 8" id="KW-0963">Cytoplasm</keyword>
<feature type="binding site" evidence="8">
    <location>
        <position position="114"/>
    </location>
    <ligand>
        <name>Fe cation</name>
        <dbReference type="ChEBI" id="CHEBI:24875"/>
    </ligand>
</feature>
<dbReference type="Pfam" id="PF00814">
    <property type="entry name" value="TsaD"/>
    <property type="match status" value="1"/>
</dbReference>
<dbReference type="PaxDb" id="1123384-AJ81_07295"/>
<dbReference type="RefSeq" id="WP_031504318.1">
    <property type="nucleotide sequence ID" value="NC_022795.1"/>
</dbReference>
<feature type="binding site" evidence="8">
    <location>
        <begin position="133"/>
        <end position="137"/>
    </location>
    <ligand>
        <name>substrate</name>
    </ligand>
</feature>
<dbReference type="KEGG" id="phy:AJ81_07295"/>
<organism evidence="10 11">
    <name type="scientific">Pseudothermotoga hypogea DSM 11164 = NBRC 106472</name>
    <dbReference type="NCBI Taxonomy" id="1123384"/>
    <lineage>
        <taxon>Bacteria</taxon>
        <taxon>Thermotogati</taxon>
        <taxon>Thermotogota</taxon>
        <taxon>Thermotogae</taxon>
        <taxon>Thermotogales</taxon>
        <taxon>Thermotogaceae</taxon>
        <taxon>Pseudothermotoga</taxon>
    </lineage>
</organism>
<dbReference type="GO" id="GO:0002949">
    <property type="term" value="P:tRNA threonylcarbamoyladenosine modification"/>
    <property type="evidence" value="ECO:0007669"/>
    <property type="project" value="UniProtKB-UniRule"/>
</dbReference>
<proteinExistence type="inferred from homology"/>
<feature type="domain" description="Gcp-like" evidence="9">
    <location>
        <begin position="23"/>
        <end position="304"/>
    </location>
</feature>
<dbReference type="NCBIfam" id="TIGR03723">
    <property type="entry name" value="T6A_TsaD_YgjD"/>
    <property type="match status" value="1"/>
</dbReference>
<dbReference type="PANTHER" id="PTHR11735">
    <property type="entry name" value="TRNA N6-ADENOSINE THREONYLCARBAMOYLTRANSFERASE"/>
    <property type="match status" value="1"/>
</dbReference>
<dbReference type="HAMAP" id="MF_01445">
    <property type="entry name" value="TsaD"/>
    <property type="match status" value="1"/>
</dbReference>
<keyword evidence="5 8" id="KW-0408">Iron</keyword>
<dbReference type="PANTHER" id="PTHR11735:SF6">
    <property type="entry name" value="TRNA N6-ADENOSINE THREONYLCARBAMOYLTRANSFERASE, MITOCHONDRIAL"/>
    <property type="match status" value="1"/>
</dbReference>
<evidence type="ECO:0000313" key="10">
    <source>
        <dbReference type="EMBL" id="AJC74027.1"/>
    </source>
</evidence>
<dbReference type="FunFam" id="3.30.420.40:FF:000040">
    <property type="entry name" value="tRNA N6-adenosine threonylcarbamoyltransferase"/>
    <property type="match status" value="1"/>
</dbReference>
<evidence type="ECO:0000256" key="3">
    <source>
        <dbReference type="ARBA" id="ARBA00022694"/>
    </source>
</evidence>
<sequence length="329" mass="35859">MVVLAVETSCDETSVAVIDEERILSNVVSSQVKLHEPFGGVVPEVAARQHLRNLPQIFQRAVEEAKLDLNEIDLVAVTHGPGLIGALMVGVSFAKGLSLALEKPIVGVNHLLGHVYAAKLSFPQLEPPFLALLVSGGHTELLLFTDDPTRPELVGRTVDDAAGEAFDKVARLLQLGYPGGPAIERAARSGDPHRYHLPRAMLEKDNLDFSFSGLKTAVLYLLKDEPNANRSDVAASFQEAVVDVLVWKTLRAAELKKVKRLVLVGGVAANLRLRERLAEECSKRNYEFYVPPVELCVDNAAMIARAAIELARRGKFSDLSLNAVPYLSF</sequence>
<feature type="binding site" evidence="8">
    <location>
        <position position="167"/>
    </location>
    <ligand>
        <name>substrate</name>
    </ligand>
</feature>
<comment type="similarity">
    <text evidence="8">Belongs to the KAE1 / TsaD family.</text>
</comment>
<dbReference type="InterPro" id="IPR000905">
    <property type="entry name" value="Gcp-like_dom"/>
</dbReference>
<comment type="subcellular location">
    <subcellularLocation>
        <location evidence="8">Cytoplasm</location>
    </subcellularLocation>
</comment>
<dbReference type="AlphaFoldDB" id="A0A0X1KRU7"/>
<keyword evidence="11" id="KW-1185">Reference proteome</keyword>
<keyword evidence="4 8" id="KW-0479">Metal-binding</keyword>
<name>A0A0X1KRU7_9THEM</name>
<evidence type="ECO:0000256" key="8">
    <source>
        <dbReference type="HAMAP-Rule" id="MF_01445"/>
    </source>
</evidence>
<comment type="function">
    <text evidence="8">Required for the formation of a threonylcarbamoyl group on adenosine at position 37 (t(6)A37) in tRNAs that read codons beginning with adenine. Is involved in the transfer of the threonylcarbamoyl moiety of threonylcarbamoyl-AMP (TC-AMP) to the N6 group of A37, together with TsaE and TsaB. TsaD likely plays a direct catalytic role in this reaction.</text>
</comment>
<evidence type="ECO:0000259" key="9">
    <source>
        <dbReference type="Pfam" id="PF00814"/>
    </source>
</evidence>
<evidence type="ECO:0000256" key="7">
    <source>
        <dbReference type="ARBA" id="ARBA00048117"/>
    </source>
</evidence>
<dbReference type="PATRIC" id="fig|1123384.7.peg.1465"/>
<dbReference type="CDD" id="cd24133">
    <property type="entry name" value="ASKHA_NBD_TsaD_bac"/>
    <property type="match status" value="1"/>
</dbReference>
<dbReference type="EC" id="2.3.1.234" evidence="8"/>
<protein>
    <recommendedName>
        <fullName evidence="8">tRNA N6-adenosine threonylcarbamoyltransferase</fullName>
        <ecNumber evidence="8">2.3.1.234</ecNumber>
    </recommendedName>
    <alternativeName>
        <fullName evidence="8">N6-L-threonylcarbamoyladenine synthase</fullName>
        <shortName evidence="8">t(6)A synthase</shortName>
    </alternativeName>
    <alternativeName>
        <fullName evidence="8">t(6)A37 threonylcarbamoyladenosine biosynthesis protein TsaD</fullName>
    </alternativeName>
    <alternativeName>
        <fullName evidence="8">tRNA threonylcarbamoyladenosine biosynthesis protein TsaD</fullName>
    </alternativeName>
</protein>
<evidence type="ECO:0000256" key="4">
    <source>
        <dbReference type="ARBA" id="ARBA00022723"/>
    </source>
</evidence>
<dbReference type="STRING" id="1123384.AJ81_07295"/>
<keyword evidence="3 8" id="KW-0819">tRNA processing</keyword>